<feature type="transmembrane region" description="Helical" evidence="4">
    <location>
        <begin position="56"/>
        <end position="76"/>
    </location>
</feature>
<comment type="caution">
    <text evidence="6">The sequence shown here is derived from an EMBL/GenBank/DDBJ whole genome shotgun (WGS) entry which is preliminary data.</text>
</comment>
<dbReference type="PANTHER" id="PTHR24198:SF165">
    <property type="entry name" value="ANKYRIN REPEAT-CONTAINING PROTEIN-RELATED"/>
    <property type="match status" value="1"/>
</dbReference>
<dbReference type="InterPro" id="IPR002110">
    <property type="entry name" value="Ankyrin_rpt"/>
</dbReference>
<reference evidence="6 7" key="1">
    <citation type="submission" date="2018-08" db="EMBL/GenBank/DDBJ databases">
        <title>Aphanomyces genome sequencing and annotation.</title>
        <authorList>
            <person name="Minardi D."/>
            <person name="Oidtmann B."/>
            <person name="Van Der Giezen M."/>
            <person name="Studholme D.J."/>
        </authorList>
    </citation>
    <scope>NUCLEOTIDE SEQUENCE [LARGE SCALE GENOMIC DNA]</scope>
    <source>
        <strain evidence="6 7">197901</strain>
    </source>
</reference>
<keyword evidence="2 3" id="KW-0040">ANK repeat</keyword>
<evidence type="ECO:0000256" key="1">
    <source>
        <dbReference type="ARBA" id="ARBA00022737"/>
    </source>
</evidence>
<dbReference type="PROSITE" id="PS50088">
    <property type="entry name" value="ANK_REPEAT"/>
    <property type="match status" value="2"/>
</dbReference>
<keyword evidence="4" id="KW-0472">Membrane</keyword>
<gene>
    <name evidence="6" type="ORF">DYB31_010948</name>
</gene>
<dbReference type="SUPFAM" id="SSF48403">
    <property type="entry name" value="Ankyrin repeat"/>
    <property type="match status" value="1"/>
</dbReference>
<dbReference type="InterPro" id="IPR000157">
    <property type="entry name" value="TIR_dom"/>
</dbReference>
<dbReference type="PANTHER" id="PTHR24198">
    <property type="entry name" value="ANKYRIN REPEAT AND PROTEIN KINASE DOMAIN-CONTAINING PROTEIN"/>
    <property type="match status" value="1"/>
</dbReference>
<dbReference type="PROSITE" id="PS50297">
    <property type="entry name" value="ANK_REP_REGION"/>
    <property type="match status" value="2"/>
</dbReference>
<protein>
    <recommendedName>
        <fullName evidence="5">TIR domain-containing protein</fullName>
    </recommendedName>
</protein>
<dbReference type="Proteomes" id="UP000266196">
    <property type="component" value="Unassembled WGS sequence"/>
</dbReference>
<proteinExistence type="predicted"/>
<keyword evidence="1" id="KW-0677">Repeat</keyword>
<dbReference type="SMART" id="SM00248">
    <property type="entry name" value="ANK"/>
    <property type="match status" value="4"/>
</dbReference>
<sequence length="801" mass="89394">MSKRNTFVSKQMQWQLGLVTLINCILLVQVTVFRAYATASETDQSNACNKFNTIRLAVRVFLWTTSSILFLPTTGFRYFKMYHVQWATGSPPQDTSGPNIVRTHYLRLCELLALVQIAALLVSTGTIVLGFVQVEWTFTCPTAMDKRIYQICMALSLLVATYCYTISWEFLLSFHKLRTHLLFQHGVFDCKTKSWQEKPFNGSTKELLRFQMWMTVKQRDIDGLRSAIAAAINEDAAFATQWYRSPSIWNQLVCVSRRNPLHMAIKTNQFNMVQLLLQVQVAQFGLRDLYSKVFCFFSINHSEPTRIYGPFGWFKHTLLSPLHVAVARSDHHLVLHLLQAGADPAESNVASAATPPLFWASHVDVTHALLMHGASQLYVPGNGFNVTVFEDAFLNGRHAIARLLESWGGDIALTPLHDAAGRGDVVKMKAYLGWGDVDTMGEQSNGLFHRTPLHWAAIRGHVNAARMLLKAGAKVNAVDSWHRSPLTWACYLNRTELLFLRAKDTGIDAGIFRLLREHGLPEFGALENGDTPLHIAMKLCHQDTALALVRSGFVHLDAISWFSKAFLMLKGVHNEYERSRSAGSGLQSVDGIAVYHQKGSRTTRCDDQLQFALQLRQSLEDNFLTTWMDLMDPTGIGGGAVWRDEIASGIKHAAVVLCVLSETYPVSQWCMKELAFAKAHNVPGITSYADHQVGGTTHDAILNCSAFLPIFSDKSCRTDAFSDLFAFAENKEKPIVPIVLSANFFPLAHLYSLSLHTSVVHFNEVLAQSESLTRLVAALPVVCRGLSSTVVINLLTAFLTV</sequence>
<dbReference type="InterPro" id="IPR036770">
    <property type="entry name" value="Ankyrin_rpt-contain_sf"/>
</dbReference>
<feature type="transmembrane region" description="Helical" evidence="4">
    <location>
        <begin position="12"/>
        <end position="36"/>
    </location>
</feature>
<feature type="repeat" description="ANK" evidence="3">
    <location>
        <begin position="448"/>
        <end position="480"/>
    </location>
</feature>
<dbReference type="VEuPathDB" id="FungiDB:H257_18052"/>
<dbReference type="AlphaFoldDB" id="A0A397EUB9"/>
<evidence type="ECO:0000256" key="2">
    <source>
        <dbReference type="ARBA" id="ARBA00023043"/>
    </source>
</evidence>
<dbReference type="SUPFAM" id="SSF52200">
    <property type="entry name" value="Toll/Interleukin receptor TIR domain"/>
    <property type="match status" value="1"/>
</dbReference>
<dbReference type="Pfam" id="PF00023">
    <property type="entry name" value="Ank"/>
    <property type="match status" value="2"/>
</dbReference>
<name>A0A397EUB9_APHAT</name>
<feature type="repeat" description="ANK" evidence="3">
    <location>
        <begin position="317"/>
        <end position="349"/>
    </location>
</feature>
<feature type="transmembrane region" description="Helical" evidence="4">
    <location>
        <begin position="148"/>
        <end position="172"/>
    </location>
</feature>
<feature type="transmembrane region" description="Helical" evidence="4">
    <location>
        <begin position="111"/>
        <end position="136"/>
    </location>
</feature>
<evidence type="ECO:0000256" key="4">
    <source>
        <dbReference type="SAM" id="Phobius"/>
    </source>
</evidence>
<feature type="domain" description="TIR" evidence="5">
    <location>
        <begin position="607"/>
        <end position="679"/>
    </location>
</feature>
<dbReference type="Gene3D" id="3.40.50.10140">
    <property type="entry name" value="Toll/interleukin-1 receptor homology (TIR) domain"/>
    <property type="match status" value="1"/>
</dbReference>
<keyword evidence="4" id="KW-0812">Transmembrane</keyword>
<keyword evidence="4" id="KW-1133">Transmembrane helix</keyword>
<organism evidence="6 7">
    <name type="scientific">Aphanomyces astaci</name>
    <name type="common">Crayfish plague agent</name>
    <dbReference type="NCBI Taxonomy" id="112090"/>
    <lineage>
        <taxon>Eukaryota</taxon>
        <taxon>Sar</taxon>
        <taxon>Stramenopiles</taxon>
        <taxon>Oomycota</taxon>
        <taxon>Saprolegniomycetes</taxon>
        <taxon>Saprolegniales</taxon>
        <taxon>Verrucalvaceae</taxon>
        <taxon>Aphanomyces</taxon>
    </lineage>
</organism>
<dbReference type="Pfam" id="PF13676">
    <property type="entry name" value="TIR_2"/>
    <property type="match status" value="1"/>
</dbReference>
<evidence type="ECO:0000259" key="5">
    <source>
        <dbReference type="Pfam" id="PF13676"/>
    </source>
</evidence>
<evidence type="ECO:0000313" key="6">
    <source>
        <dbReference type="EMBL" id="RHZ06339.1"/>
    </source>
</evidence>
<evidence type="ECO:0000313" key="7">
    <source>
        <dbReference type="Proteomes" id="UP000266196"/>
    </source>
</evidence>
<dbReference type="EMBL" id="QUTE01012719">
    <property type="protein sequence ID" value="RHZ06339.1"/>
    <property type="molecule type" value="Genomic_DNA"/>
</dbReference>
<dbReference type="Gene3D" id="1.25.40.20">
    <property type="entry name" value="Ankyrin repeat-containing domain"/>
    <property type="match status" value="2"/>
</dbReference>
<accession>A0A397EUB9</accession>
<dbReference type="Pfam" id="PF12796">
    <property type="entry name" value="Ank_2"/>
    <property type="match status" value="1"/>
</dbReference>
<dbReference type="GO" id="GO:0007165">
    <property type="term" value="P:signal transduction"/>
    <property type="evidence" value="ECO:0007669"/>
    <property type="project" value="InterPro"/>
</dbReference>
<evidence type="ECO:0000256" key="3">
    <source>
        <dbReference type="PROSITE-ProRule" id="PRU00023"/>
    </source>
</evidence>
<dbReference type="InterPro" id="IPR035897">
    <property type="entry name" value="Toll_tir_struct_dom_sf"/>
</dbReference>